<dbReference type="InterPro" id="IPR048848">
    <property type="entry name" value="C3_CUB2"/>
</dbReference>
<dbReference type="InterPro" id="IPR019742">
    <property type="entry name" value="MacrogloblnA2_CS"/>
</dbReference>
<dbReference type="GO" id="GO:0005615">
    <property type="term" value="C:extracellular space"/>
    <property type="evidence" value="ECO:0007669"/>
    <property type="project" value="InterPro"/>
</dbReference>
<evidence type="ECO:0000313" key="5">
    <source>
        <dbReference type="Proteomes" id="UP001174136"/>
    </source>
</evidence>
<dbReference type="Gene3D" id="2.60.120.1540">
    <property type="match status" value="1"/>
</dbReference>
<accession>A0AA47MW49</accession>
<dbReference type="SMART" id="SM01361">
    <property type="entry name" value="A2M_recep"/>
    <property type="match status" value="1"/>
</dbReference>
<proteinExistence type="predicted"/>
<protein>
    <submittedName>
        <fullName evidence="4">Complement C3</fullName>
    </submittedName>
</protein>
<name>A0AA47MW49_MERPO</name>
<dbReference type="FunFam" id="2.60.40.10:FF:000155">
    <property type="entry name" value="complement C3 isoform X1"/>
    <property type="match status" value="1"/>
</dbReference>
<dbReference type="Gene3D" id="2.20.130.20">
    <property type="match status" value="1"/>
</dbReference>
<gene>
    <name evidence="4" type="primary">c3_0</name>
    <name evidence="4" type="ORF">N1851_013536</name>
</gene>
<dbReference type="Pfam" id="PF07678">
    <property type="entry name" value="TED_complement"/>
    <property type="match status" value="1"/>
</dbReference>
<dbReference type="PANTHER" id="PTHR11412">
    <property type="entry name" value="MACROGLOBULIN / COMPLEMENT"/>
    <property type="match status" value="1"/>
</dbReference>
<dbReference type="InterPro" id="IPR036595">
    <property type="entry name" value="A-macroglobulin_rcpt-bd_sf"/>
</dbReference>
<dbReference type="Proteomes" id="UP001174136">
    <property type="component" value="Unassembled WGS sequence"/>
</dbReference>
<dbReference type="Pfam" id="PF00207">
    <property type="entry name" value="A2M"/>
    <property type="match status" value="1"/>
</dbReference>
<feature type="domain" description="Alpha-macroglobulin receptor-binding" evidence="3">
    <location>
        <begin position="621"/>
        <end position="710"/>
    </location>
</feature>
<dbReference type="InterPro" id="IPR011626">
    <property type="entry name" value="Alpha-macroglobulin_TED"/>
</dbReference>
<keyword evidence="1" id="KW-1015">Disulfide bond</keyword>
<dbReference type="Pfam" id="PF07677">
    <property type="entry name" value="A2M_recep"/>
    <property type="match status" value="1"/>
</dbReference>
<dbReference type="CDD" id="cd02896">
    <property type="entry name" value="complement_C3_C4_C5"/>
    <property type="match status" value="1"/>
</dbReference>
<evidence type="ECO:0000259" key="3">
    <source>
        <dbReference type="SMART" id="SM01361"/>
    </source>
</evidence>
<dbReference type="SUPFAM" id="SSF48239">
    <property type="entry name" value="Terpenoid cyclases/Protein prenyltransferases"/>
    <property type="match status" value="1"/>
</dbReference>
<dbReference type="InterPro" id="IPR047565">
    <property type="entry name" value="Alpha-macroglob_thiol-ester_cl"/>
</dbReference>
<feature type="domain" description="Alpha-2-macroglobulin" evidence="2">
    <location>
        <begin position="15"/>
        <end position="100"/>
    </location>
</feature>
<dbReference type="PROSITE" id="PS00477">
    <property type="entry name" value="ALPHA_2_MACROGLOBULIN"/>
    <property type="match status" value="1"/>
</dbReference>
<dbReference type="Gene3D" id="2.60.40.690">
    <property type="entry name" value="Alpha-macroglobulin, receptor-binding domain"/>
    <property type="match status" value="1"/>
</dbReference>
<comment type="caution">
    <text evidence="4">The sequence shown here is derived from an EMBL/GenBank/DDBJ whole genome shotgun (WGS) entry which is preliminary data.</text>
</comment>
<dbReference type="AlphaFoldDB" id="A0AA47MW49"/>
<dbReference type="InterPro" id="IPR013783">
    <property type="entry name" value="Ig-like_fold"/>
</dbReference>
<dbReference type="Gene3D" id="2.60.40.10">
    <property type="entry name" value="Immunoglobulins"/>
    <property type="match status" value="1"/>
</dbReference>
<evidence type="ECO:0000259" key="2">
    <source>
        <dbReference type="SMART" id="SM01360"/>
    </source>
</evidence>
<organism evidence="4 5">
    <name type="scientific">Merluccius polli</name>
    <name type="common">Benguela hake</name>
    <name type="synonym">Merluccius cadenati</name>
    <dbReference type="NCBI Taxonomy" id="89951"/>
    <lineage>
        <taxon>Eukaryota</taxon>
        <taxon>Metazoa</taxon>
        <taxon>Chordata</taxon>
        <taxon>Craniata</taxon>
        <taxon>Vertebrata</taxon>
        <taxon>Euteleostomi</taxon>
        <taxon>Actinopterygii</taxon>
        <taxon>Neopterygii</taxon>
        <taxon>Teleostei</taxon>
        <taxon>Neoteleostei</taxon>
        <taxon>Acanthomorphata</taxon>
        <taxon>Zeiogadaria</taxon>
        <taxon>Gadariae</taxon>
        <taxon>Gadiformes</taxon>
        <taxon>Gadoidei</taxon>
        <taxon>Merlucciidae</taxon>
        <taxon>Merluccius</taxon>
    </lineage>
</organism>
<dbReference type="Gene3D" id="1.50.10.20">
    <property type="match status" value="1"/>
</dbReference>
<dbReference type="InterPro" id="IPR009048">
    <property type="entry name" value="A-macroglobulin_rcpt-bd"/>
</dbReference>
<dbReference type="InterPro" id="IPR008930">
    <property type="entry name" value="Terpenoid_cyclase/PrenylTrfase"/>
</dbReference>
<evidence type="ECO:0000256" key="1">
    <source>
        <dbReference type="ARBA" id="ARBA00023157"/>
    </source>
</evidence>
<evidence type="ECO:0000313" key="4">
    <source>
        <dbReference type="EMBL" id="KAK0147122.1"/>
    </source>
</evidence>
<dbReference type="SMART" id="SM01360">
    <property type="entry name" value="A2M"/>
    <property type="match status" value="1"/>
</dbReference>
<dbReference type="PANTHER" id="PTHR11412:SF81">
    <property type="entry name" value="COMPLEMENT C3"/>
    <property type="match status" value="1"/>
</dbReference>
<dbReference type="GO" id="GO:0004866">
    <property type="term" value="F:endopeptidase inhibitor activity"/>
    <property type="evidence" value="ECO:0007669"/>
    <property type="project" value="InterPro"/>
</dbReference>
<dbReference type="EMBL" id="JAOPHQ010002355">
    <property type="protein sequence ID" value="KAK0147122.1"/>
    <property type="molecule type" value="Genomic_DNA"/>
</dbReference>
<keyword evidence="5" id="KW-1185">Reference proteome</keyword>
<dbReference type="InterPro" id="IPR050473">
    <property type="entry name" value="A2M/Complement_sys"/>
</dbReference>
<reference evidence="4" key="1">
    <citation type="journal article" date="2023" name="Front. Mar. Sci.">
        <title>A new Merluccius polli reference genome to investigate the effects of global change in West African waters.</title>
        <authorList>
            <person name="Mateo J.L."/>
            <person name="Blanco-Fernandez C."/>
            <person name="Garcia-Vazquez E."/>
            <person name="Machado-Schiaffino G."/>
        </authorList>
    </citation>
    <scope>NUCLEOTIDE SEQUENCE</scope>
    <source>
        <strain evidence="4">C29</strain>
        <tissue evidence="4">Fin</tissue>
    </source>
</reference>
<dbReference type="SMART" id="SM01419">
    <property type="entry name" value="Thiol-ester_cl"/>
    <property type="match status" value="1"/>
</dbReference>
<sequence>MKYVMLFPLQKQMSLPYFSKTTYYKNKTVLQDTITTWHLTGISLSPTHGICVDDTLQMIVQQDFFIDLRLPYSAVRGEQIEIKAILHNYLFDEITVQVQLKETEHVCSSASNKGGYTQTVTVGPESTRSVPFIIVPMEHGPKYIEIKAAAGDRRDAIRKILKVVPRGKLLTKKVSIGLSPAKYKGKQVETIQNLIDVKDIVPNTPKSTRIYVSGGVQMLVEKVLDGSYMSSLIRQPSGCGEQNLAKMTLPIIAATYLDKTNQWDRVGTSLRDAALAHIKKGYQTQLAYRKDDGSFYIYKRYSSSSWLTAYAAKVFAMAYNLVDIDKNVLCGAIRWVILNSQMPNGRFVKIGRVYDGRIMGGMRAMDIETLTAFSLISMQEALSICGESVTTMTESINKAVRFLEGRLSTVKNTYAVAMVSYALAVANKNKFNKTILYKFASQGFSDSCPKRYRNILVAINSTHWPVANHHLFTLEATSYALLALVKVKEFEDAAQIVKWLNTQMSVGGGYDSTQSTTMVYQALAEYWVMASNVQNEMEIEIQVPGRSEVPSYVFNKQNAFQTRTTRNSINMDVNITAKGTGEATVSVVSLYYARPTAHTKLNNCERFELNVSMYRDMDKDAGMTILDIGLLTGYTSDVADLDKLSNNVDRTISKYEMNKVLSDRGSLIIYLDKVSHKQREEVAFKIRQQMRVGVLEPAAVSIYEYYDRSVPSPPEVLL</sequence>
<dbReference type="SUPFAM" id="SSF49410">
    <property type="entry name" value="Alpha-macroglobulin receptor domain"/>
    <property type="match status" value="1"/>
</dbReference>
<dbReference type="InterPro" id="IPR001599">
    <property type="entry name" value="Macroglobln_a2"/>
</dbReference>
<dbReference type="Pfam" id="PF21308">
    <property type="entry name" value="C3_CUB2"/>
    <property type="match status" value="1"/>
</dbReference>